<dbReference type="InterPro" id="IPR019734">
    <property type="entry name" value="TPR_rpt"/>
</dbReference>
<evidence type="ECO:0000256" key="4">
    <source>
        <dbReference type="SAM" id="SignalP"/>
    </source>
</evidence>
<reference evidence="5 6" key="1">
    <citation type="submission" date="2018-03" db="EMBL/GenBank/DDBJ databases">
        <title>Cross-interface Injection: A General Nanoliter Liquid Handling Method Applied to Single Cells Genome Amplification Automated Nanoliter Liquid Handling Applied to Single Cell Multiple Displacement Amplification.</title>
        <authorList>
            <person name="Yun J."/>
            <person name="Xu P."/>
            <person name="Xu J."/>
            <person name="Dai X."/>
            <person name="Wang Y."/>
            <person name="Zheng X."/>
            <person name="Cao C."/>
            <person name="Yi Q."/>
            <person name="Zhu Y."/>
            <person name="Wang L."/>
            <person name="Dong Z."/>
            <person name="Huang Y."/>
            <person name="Huang L."/>
            <person name="Du W."/>
        </authorList>
    </citation>
    <scope>NUCLEOTIDE SEQUENCE [LARGE SCALE GENOMIC DNA]</scope>
    <source>
        <strain evidence="5 6">Z-D1-2</strain>
    </source>
</reference>
<dbReference type="SUPFAM" id="SSF48452">
    <property type="entry name" value="TPR-like"/>
    <property type="match status" value="2"/>
</dbReference>
<gene>
    <name evidence="5" type="ORF">C9994_11090</name>
</gene>
<dbReference type="SMART" id="SM00028">
    <property type="entry name" value="TPR"/>
    <property type="match status" value="2"/>
</dbReference>
<sequence length="233" mass="26283">MIKMNKIVLAITLLVAFSTVGYSQTENTAKQEAIQRAKAKYSRSIQYNDFAIAKDAIYDLLVLEPSNFSYLDSLAYMYFEFRQYASAALVSRDALNRNPQNRMMLQIGAKSLSELGAIDQSLKMYEKLYTISDDAFVLFEIAQKQYDLKKYDEAMINTELLLGKPIVEGSQVYVNNASGEQIEAPFKAVVHNLQGLIARAQGNEESAKKYFNNALKLAPNYALAKENLNPKKE</sequence>
<feature type="signal peptide" evidence="4">
    <location>
        <begin position="1"/>
        <end position="23"/>
    </location>
</feature>
<dbReference type="Pfam" id="PF07719">
    <property type="entry name" value="TPR_2"/>
    <property type="match status" value="1"/>
</dbReference>
<dbReference type="PROSITE" id="PS50005">
    <property type="entry name" value="TPR"/>
    <property type="match status" value="1"/>
</dbReference>
<keyword evidence="2 3" id="KW-0802">TPR repeat</keyword>
<protein>
    <recommendedName>
        <fullName evidence="7">Tetratricopeptide repeat protein</fullName>
    </recommendedName>
</protein>
<keyword evidence="1" id="KW-0677">Repeat</keyword>
<keyword evidence="4" id="KW-0732">Signal</keyword>
<dbReference type="Gene3D" id="1.25.40.10">
    <property type="entry name" value="Tetratricopeptide repeat domain"/>
    <property type="match status" value="2"/>
</dbReference>
<accession>A0A2T4DP82</accession>
<dbReference type="AlphaFoldDB" id="A0A2T4DP82"/>
<evidence type="ECO:0008006" key="7">
    <source>
        <dbReference type="Google" id="ProtNLM"/>
    </source>
</evidence>
<proteinExistence type="predicted"/>
<dbReference type="InterPro" id="IPR013105">
    <property type="entry name" value="TPR_2"/>
</dbReference>
<dbReference type="InterPro" id="IPR011990">
    <property type="entry name" value="TPR-like_helical_dom_sf"/>
</dbReference>
<evidence type="ECO:0000256" key="1">
    <source>
        <dbReference type="ARBA" id="ARBA00022737"/>
    </source>
</evidence>
<feature type="chain" id="PRO_5015469391" description="Tetratricopeptide repeat protein" evidence="4">
    <location>
        <begin position="24"/>
        <end position="233"/>
    </location>
</feature>
<evidence type="ECO:0000256" key="3">
    <source>
        <dbReference type="PROSITE-ProRule" id="PRU00339"/>
    </source>
</evidence>
<evidence type="ECO:0000313" key="5">
    <source>
        <dbReference type="EMBL" id="PTB95576.1"/>
    </source>
</evidence>
<evidence type="ECO:0000256" key="2">
    <source>
        <dbReference type="ARBA" id="ARBA00022803"/>
    </source>
</evidence>
<evidence type="ECO:0000313" key="6">
    <source>
        <dbReference type="Proteomes" id="UP000240608"/>
    </source>
</evidence>
<feature type="repeat" description="TPR" evidence="3">
    <location>
        <begin position="188"/>
        <end position="221"/>
    </location>
</feature>
<comment type="caution">
    <text evidence="5">The sequence shown here is derived from an EMBL/GenBank/DDBJ whole genome shotgun (WGS) entry which is preliminary data.</text>
</comment>
<dbReference type="Proteomes" id="UP000240608">
    <property type="component" value="Unassembled WGS sequence"/>
</dbReference>
<dbReference type="EMBL" id="PYVU01000104">
    <property type="protein sequence ID" value="PTB95576.1"/>
    <property type="molecule type" value="Genomic_DNA"/>
</dbReference>
<organism evidence="5 6">
    <name type="scientific">Marivirga lumbricoides</name>
    <dbReference type="NCBI Taxonomy" id="1046115"/>
    <lineage>
        <taxon>Bacteria</taxon>
        <taxon>Pseudomonadati</taxon>
        <taxon>Bacteroidota</taxon>
        <taxon>Cytophagia</taxon>
        <taxon>Cytophagales</taxon>
        <taxon>Marivirgaceae</taxon>
        <taxon>Marivirga</taxon>
    </lineage>
</organism>
<name>A0A2T4DP82_9BACT</name>